<dbReference type="KEGG" id="fgi:OP10G_1161"/>
<keyword evidence="6" id="KW-1185">Reference proteome</keyword>
<keyword evidence="4" id="KW-0804">Transcription</keyword>
<evidence type="ECO:0000313" key="5">
    <source>
        <dbReference type="EMBL" id="AIE84529.1"/>
    </source>
</evidence>
<dbReference type="EMBL" id="CP007139">
    <property type="protein sequence ID" value="AIE84529.1"/>
    <property type="molecule type" value="Genomic_DNA"/>
</dbReference>
<comment type="similarity">
    <text evidence="1">Belongs to the BlaI transcriptional regulatory family.</text>
</comment>
<dbReference type="HOGENOM" id="CLU_119090_4_1_0"/>
<evidence type="ECO:0000256" key="1">
    <source>
        <dbReference type="ARBA" id="ARBA00011046"/>
    </source>
</evidence>
<dbReference type="PIRSF" id="PIRSF019455">
    <property type="entry name" value="CopR_AtkY"/>
    <property type="match status" value="1"/>
</dbReference>
<dbReference type="InterPro" id="IPR005650">
    <property type="entry name" value="BlaI_family"/>
</dbReference>
<dbReference type="AlphaFoldDB" id="A0A068NSF8"/>
<dbReference type="Gene3D" id="1.10.4040.10">
    <property type="entry name" value="Penicillinase repressor domain"/>
    <property type="match status" value="1"/>
</dbReference>
<dbReference type="InterPro" id="IPR036388">
    <property type="entry name" value="WH-like_DNA-bd_sf"/>
</dbReference>
<evidence type="ECO:0000256" key="2">
    <source>
        <dbReference type="ARBA" id="ARBA00023015"/>
    </source>
</evidence>
<dbReference type="eggNOG" id="COG3682">
    <property type="taxonomic scope" value="Bacteria"/>
</dbReference>
<keyword evidence="3" id="KW-0238">DNA-binding</keyword>
<gene>
    <name evidence="5" type="ORF">OP10G_1161</name>
</gene>
<evidence type="ECO:0000313" key="6">
    <source>
        <dbReference type="Proteomes" id="UP000027982"/>
    </source>
</evidence>
<evidence type="ECO:0000256" key="3">
    <source>
        <dbReference type="ARBA" id="ARBA00023125"/>
    </source>
</evidence>
<dbReference type="Pfam" id="PF03965">
    <property type="entry name" value="Penicillinase_R"/>
    <property type="match status" value="1"/>
</dbReference>
<dbReference type="InterPro" id="IPR036390">
    <property type="entry name" value="WH_DNA-bd_sf"/>
</dbReference>
<proteinExistence type="inferred from homology"/>
<dbReference type="RefSeq" id="WP_038472647.1">
    <property type="nucleotide sequence ID" value="NZ_CP007139.1"/>
</dbReference>
<dbReference type="STRING" id="661478.OP10G_1161"/>
<dbReference type="SUPFAM" id="SSF46785">
    <property type="entry name" value="Winged helix' DNA-binding domain"/>
    <property type="match status" value="1"/>
</dbReference>
<organism evidence="5 6">
    <name type="scientific">Fimbriimonas ginsengisoli Gsoil 348</name>
    <dbReference type="NCBI Taxonomy" id="661478"/>
    <lineage>
        <taxon>Bacteria</taxon>
        <taxon>Bacillati</taxon>
        <taxon>Armatimonadota</taxon>
        <taxon>Fimbriimonadia</taxon>
        <taxon>Fimbriimonadales</taxon>
        <taxon>Fimbriimonadaceae</taxon>
        <taxon>Fimbriimonas</taxon>
    </lineage>
</organism>
<keyword evidence="2" id="KW-0805">Transcription regulation</keyword>
<accession>A0A068NSF8</accession>
<name>A0A068NSF8_FIMGI</name>
<dbReference type="GO" id="GO:0003677">
    <property type="term" value="F:DNA binding"/>
    <property type="evidence" value="ECO:0007669"/>
    <property type="project" value="UniProtKB-KW"/>
</dbReference>
<dbReference type="Proteomes" id="UP000027982">
    <property type="component" value="Chromosome"/>
</dbReference>
<evidence type="ECO:0000256" key="4">
    <source>
        <dbReference type="ARBA" id="ARBA00023163"/>
    </source>
</evidence>
<dbReference type="OrthoDB" id="279010at2"/>
<protein>
    <submittedName>
        <fullName evidence="5">Transcriptional repressor, CopY family</fullName>
    </submittedName>
</protein>
<reference evidence="5 6" key="1">
    <citation type="journal article" date="2014" name="PLoS ONE">
        <title>The first complete genome sequence of the class fimbriimonadia in the phylum armatimonadetes.</title>
        <authorList>
            <person name="Hu Z.Y."/>
            <person name="Wang Y.Z."/>
            <person name="Im W.T."/>
            <person name="Wang S.Y."/>
            <person name="Zhao G.P."/>
            <person name="Zheng H.J."/>
            <person name="Quan Z.X."/>
        </authorList>
    </citation>
    <scope>NUCLEOTIDE SEQUENCE [LARGE SCALE GENOMIC DNA]</scope>
    <source>
        <strain evidence="5">Gsoil 348</strain>
    </source>
</reference>
<sequence>MKLGGNLSKREHQIMDLVYERGAITATELEEALSGNISNSAVRSYLRALEAKGFLRHESEGVRFVYRPIRERESVARGEASRLLQTFFGGSVSGVLATLLSDKEVDLSDEELDEMRRMIDEAKRS</sequence>
<dbReference type="GO" id="GO:0045892">
    <property type="term" value="P:negative regulation of DNA-templated transcription"/>
    <property type="evidence" value="ECO:0007669"/>
    <property type="project" value="InterPro"/>
</dbReference>
<dbReference type="Gene3D" id="1.10.10.10">
    <property type="entry name" value="Winged helix-like DNA-binding domain superfamily/Winged helix DNA-binding domain"/>
    <property type="match status" value="1"/>
</dbReference>